<dbReference type="InterPro" id="IPR005720">
    <property type="entry name" value="Dihydroorotate_DH_cat"/>
</dbReference>
<feature type="binding site" evidence="11">
    <location>
        <position position="281"/>
    </location>
    <ligand>
        <name>FMN</name>
        <dbReference type="ChEBI" id="CHEBI:58210"/>
    </ligand>
</feature>
<dbReference type="PANTHER" id="PTHR48109:SF4">
    <property type="entry name" value="DIHYDROOROTATE DEHYDROGENASE (QUINONE), MITOCHONDRIAL"/>
    <property type="match status" value="1"/>
</dbReference>
<dbReference type="InterPro" id="IPR013785">
    <property type="entry name" value="Aldolase_TIM"/>
</dbReference>
<comment type="cofactor">
    <cofactor evidence="11">
        <name>FMN</name>
        <dbReference type="ChEBI" id="CHEBI:58210"/>
    </cofactor>
    <text evidence="11">Binds 1 FMN per subunit.</text>
</comment>
<dbReference type="InterPro" id="IPR050074">
    <property type="entry name" value="DHO_dehydrogenase"/>
</dbReference>
<feature type="binding site" evidence="11">
    <location>
        <position position="105"/>
    </location>
    <ligand>
        <name>FMN</name>
        <dbReference type="ChEBI" id="CHEBI:58210"/>
    </ligand>
</feature>
<evidence type="ECO:0000256" key="5">
    <source>
        <dbReference type="ARBA" id="ARBA00022630"/>
    </source>
</evidence>
<dbReference type="CDD" id="cd04738">
    <property type="entry name" value="DHOD_2_like"/>
    <property type="match status" value="1"/>
</dbReference>
<evidence type="ECO:0000256" key="9">
    <source>
        <dbReference type="ARBA" id="ARBA00023136"/>
    </source>
</evidence>
<dbReference type="PROSITE" id="PS00912">
    <property type="entry name" value="DHODEHASE_2"/>
    <property type="match status" value="1"/>
</dbReference>
<comment type="subunit">
    <text evidence="11">Monomer.</text>
</comment>
<feature type="binding site" evidence="11">
    <location>
        <begin position="256"/>
        <end position="257"/>
    </location>
    <ligand>
        <name>substrate</name>
    </ligand>
</feature>
<keyword evidence="8 11" id="KW-0560">Oxidoreductase</keyword>
<keyword evidence="13" id="KW-1185">Reference proteome</keyword>
<protein>
    <recommendedName>
        <fullName evidence="11">Dihydroorotate dehydrogenase (quinone)</fullName>
        <ecNumber evidence="11">1.3.5.2</ecNumber>
    </recommendedName>
    <alternativeName>
        <fullName evidence="11">DHOdehase</fullName>
        <shortName evidence="11">DHOD</shortName>
        <shortName evidence="11">DHODase</shortName>
    </alternativeName>
    <alternativeName>
        <fullName evidence="11">Dihydroorotate oxidase</fullName>
    </alternativeName>
</protein>
<dbReference type="NCBIfam" id="TIGR01036">
    <property type="entry name" value="pyrD_sub2"/>
    <property type="match status" value="1"/>
</dbReference>
<keyword evidence="5 11" id="KW-0285">Flavoprotein</keyword>
<evidence type="ECO:0000256" key="10">
    <source>
        <dbReference type="ARBA" id="ARBA00048639"/>
    </source>
</evidence>
<dbReference type="Gene3D" id="3.20.20.70">
    <property type="entry name" value="Aldolase class I"/>
    <property type="match status" value="1"/>
</dbReference>
<evidence type="ECO:0000256" key="4">
    <source>
        <dbReference type="ARBA" id="ARBA00005359"/>
    </source>
</evidence>
<comment type="function">
    <text evidence="1 11">Catalyzes the conversion of dihydroorotate to orotate with quinone as electron acceptor.</text>
</comment>
<comment type="pathway">
    <text evidence="3 11">Pyrimidine metabolism; UMP biosynthesis via de novo pathway; orotate from (S)-dihydroorotate (quinone route): step 1/1.</text>
</comment>
<feature type="binding site" evidence="11">
    <location>
        <position position="191"/>
    </location>
    <ligand>
        <name>FMN</name>
        <dbReference type="ChEBI" id="CHEBI:58210"/>
    </ligand>
</feature>
<dbReference type="InterPro" id="IPR001295">
    <property type="entry name" value="Dihydroorotate_DH_CS"/>
</dbReference>
<feature type="binding site" evidence="11">
    <location>
        <position position="85"/>
    </location>
    <ligand>
        <name>substrate</name>
    </ligand>
</feature>
<keyword evidence="6 11" id="KW-0288">FMN</keyword>
<feature type="binding site" evidence="11">
    <location>
        <position position="191"/>
    </location>
    <ligand>
        <name>substrate</name>
    </ligand>
</feature>
<keyword evidence="9 11" id="KW-0472">Membrane</keyword>
<evidence type="ECO:0000256" key="3">
    <source>
        <dbReference type="ARBA" id="ARBA00005161"/>
    </source>
</evidence>
<feature type="binding site" evidence="11">
    <location>
        <position position="255"/>
    </location>
    <ligand>
        <name>FMN</name>
        <dbReference type="ChEBI" id="CHEBI:58210"/>
    </ligand>
</feature>
<feature type="binding site" evidence="11">
    <location>
        <position position="227"/>
    </location>
    <ligand>
        <name>FMN</name>
        <dbReference type="ChEBI" id="CHEBI:58210"/>
    </ligand>
</feature>
<dbReference type="PROSITE" id="PS00911">
    <property type="entry name" value="DHODEHASE_1"/>
    <property type="match status" value="1"/>
</dbReference>
<dbReference type="GO" id="GO:0106430">
    <property type="term" value="F:dihydroorotate dehydrogenase (quinone) activity"/>
    <property type="evidence" value="ECO:0007669"/>
    <property type="project" value="UniProtKB-EC"/>
</dbReference>
<dbReference type="SUPFAM" id="SSF51395">
    <property type="entry name" value="FMN-linked oxidoreductases"/>
    <property type="match status" value="1"/>
</dbReference>
<feature type="binding site" evidence="11">
    <location>
        <begin position="130"/>
        <end position="134"/>
    </location>
    <ligand>
        <name>substrate</name>
    </ligand>
</feature>
<comment type="catalytic activity">
    <reaction evidence="10 11">
        <text>(S)-dihydroorotate + a quinone = orotate + a quinol</text>
        <dbReference type="Rhea" id="RHEA:30187"/>
        <dbReference type="ChEBI" id="CHEBI:24646"/>
        <dbReference type="ChEBI" id="CHEBI:30839"/>
        <dbReference type="ChEBI" id="CHEBI:30864"/>
        <dbReference type="ChEBI" id="CHEBI:132124"/>
        <dbReference type="EC" id="1.3.5.2"/>
    </reaction>
</comment>
<dbReference type="RefSeq" id="WP_185769748.1">
    <property type="nucleotide sequence ID" value="NZ_CP046883.1"/>
</dbReference>
<evidence type="ECO:0000256" key="6">
    <source>
        <dbReference type="ARBA" id="ARBA00022643"/>
    </source>
</evidence>
<feature type="active site" description="Nucleophile" evidence="11">
    <location>
        <position position="194"/>
    </location>
</feature>
<feature type="binding site" evidence="11">
    <location>
        <position position="196"/>
    </location>
    <ligand>
        <name>substrate</name>
    </ligand>
</feature>
<feature type="binding site" evidence="11">
    <location>
        <begin position="331"/>
        <end position="332"/>
    </location>
    <ligand>
        <name>FMN</name>
        <dbReference type="ChEBI" id="CHEBI:58210"/>
    </ligand>
</feature>
<evidence type="ECO:0000313" key="12">
    <source>
        <dbReference type="EMBL" id="QNH96001.1"/>
    </source>
</evidence>
<dbReference type="GO" id="GO:0005886">
    <property type="term" value="C:plasma membrane"/>
    <property type="evidence" value="ECO:0007669"/>
    <property type="project" value="UniProtKB-SubCell"/>
</dbReference>
<feature type="binding site" evidence="11">
    <location>
        <position position="310"/>
    </location>
    <ligand>
        <name>FMN</name>
        <dbReference type="ChEBI" id="CHEBI:58210"/>
    </ligand>
</feature>
<dbReference type="UniPathway" id="UPA00070">
    <property type="reaction ID" value="UER00946"/>
</dbReference>
<dbReference type="InterPro" id="IPR005719">
    <property type="entry name" value="Dihydroorotate_DH_2"/>
</dbReference>
<feature type="binding site" evidence="11">
    <location>
        <begin position="81"/>
        <end position="85"/>
    </location>
    <ligand>
        <name>FMN</name>
        <dbReference type="ChEBI" id="CHEBI:58210"/>
    </ligand>
</feature>
<dbReference type="EC" id="1.3.5.2" evidence="11"/>
<dbReference type="NCBIfam" id="NF003648">
    <property type="entry name" value="PRK05286.2-1"/>
    <property type="match status" value="1"/>
</dbReference>
<dbReference type="NCBIfam" id="NF003652">
    <property type="entry name" value="PRK05286.2-5"/>
    <property type="match status" value="1"/>
</dbReference>
<dbReference type="Pfam" id="PF01180">
    <property type="entry name" value="DHO_dh"/>
    <property type="match status" value="1"/>
</dbReference>
<dbReference type="EMBL" id="CP046883">
    <property type="protein sequence ID" value="QNH96001.1"/>
    <property type="molecule type" value="Genomic_DNA"/>
</dbReference>
<dbReference type="PANTHER" id="PTHR48109">
    <property type="entry name" value="DIHYDROOROTATE DEHYDROGENASE (QUINONE), MITOCHONDRIAL-RELATED"/>
    <property type="match status" value="1"/>
</dbReference>
<evidence type="ECO:0000256" key="8">
    <source>
        <dbReference type="ARBA" id="ARBA00023002"/>
    </source>
</evidence>
<comment type="similarity">
    <text evidence="4 11">Belongs to the dihydroorotate dehydrogenase family. Type 2 subfamily.</text>
</comment>
<feature type="binding site" evidence="11">
    <location>
        <position position="158"/>
    </location>
    <ligand>
        <name>FMN</name>
        <dbReference type="ChEBI" id="CHEBI:58210"/>
    </ligand>
</feature>
<dbReference type="AlphaFoldDB" id="A0A7G7YND1"/>
<gene>
    <name evidence="11" type="primary">pyrD</name>
    <name evidence="12" type="ORF">GP473_04345</name>
</gene>
<dbReference type="GO" id="GO:0006207">
    <property type="term" value="P:'de novo' pyrimidine nucleobase biosynthetic process"/>
    <property type="evidence" value="ECO:0007669"/>
    <property type="project" value="UniProtKB-UniRule"/>
</dbReference>
<evidence type="ECO:0000256" key="7">
    <source>
        <dbReference type="ARBA" id="ARBA00022975"/>
    </source>
</evidence>
<evidence type="ECO:0000256" key="11">
    <source>
        <dbReference type="HAMAP-Rule" id="MF_00225"/>
    </source>
</evidence>
<reference evidence="12 13" key="1">
    <citation type="submission" date="2019-12" db="EMBL/GenBank/DDBJ databases">
        <title>Corynebacterium sp. nov., isolated from feces of the Anser Albifrons in China.</title>
        <authorList>
            <person name="Liu Q."/>
        </authorList>
    </citation>
    <scope>NUCLEOTIDE SEQUENCE [LARGE SCALE GENOMIC DNA]</scope>
    <source>
        <strain evidence="12 13">23H37-10</strain>
    </source>
</reference>
<name>A0A7G7YND1_9CORY</name>
<dbReference type="GO" id="GO:0044205">
    <property type="term" value="P:'de novo' UMP biosynthetic process"/>
    <property type="evidence" value="ECO:0007669"/>
    <property type="project" value="UniProtKB-UniRule"/>
</dbReference>
<sequence length="380" mass="41109">MSTVSPSHFRTFRAKAYGLALKAMFRMPPERIHSLMSSLLEAVNNSDVVLRTLRKMWVVNDVVLAQDVAGIHFPRPLGLAAGFDKDAKEVNVWGSLGFGYAEVGTLTILPQPGNPTPRLFRLTDDRAILNRMGFNNEGTVAATRRLEQRRATEPVGVNLGKSKLTDADVAAHDYRRSARVVGDIADYLVINVSSPNTPGLRDLQAVESLRPIVQAVQEENNRPLFVKIAPDLTDEDVLAVTDMALELGVAGIIATNTTISREGLRTDASYVRALGAGGVSGAPVAERSMHVLKIIAQRAEGNLALISVGGIETPEQAWERIAAGAHLIQGYTPFIYGGPDWIRDIHRGIADQIRAHGLSSISEAVGSNLPWTLGGTEKTR</sequence>
<keyword evidence="7 11" id="KW-0665">Pyrimidine biosynthesis</keyword>
<keyword evidence="11" id="KW-1003">Cell membrane</keyword>
<comment type="subcellular location">
    <subcellularLocation>
        <location evidence="11">Cell membrane</location>
        <topology evidence="11">Peripheral membrane protein</topology>
    </subcellularLocation>
    <subcellularLocation>
        <location evidence="2">Membrane</location>
    </subcellularLocation>
</comment>
<evidence type="ECO:0000256" key="1">
    <source>
        <dbReference type="ARBA" id="ARBA00003125"/>
    </source>
</evidence>
<dbReference type="GO" id="GO:0005737">
    <property type="term" value="C:cytoplasm"/>
    <property type="evidence" value="ECO:0007669"/>
    <property type="project" value="InterPro"/>
</dbReference>
<dbReference type="Proteomes" id="UP000515275">
    <property type="component" value="Chromosome"/>
</dbReference>
<dbReference type="KEGG" id="cans:GP473_04345"/>
<dbReference type="HAMAP" id="MF_00225">
    <property type="entry name" value="DHO_dh_type2"/>
    <property type="match status" value="1"/>
</dbReference>
<accession>A0A7G7YND1</accession>
<evidence type="ECO:0000313" key="13">
    <source>
        <dbReference type="Proteomes" id="UP000515275"/>
    </source>
</evidence>
<organism evidence="12 13">
    <name type="scientific">Corynebacterium anserum</name>
    <dbReference type="NCBI Taxonomy" id="2684406"/>
    <lineage>
        <taxon>Bacteria</taxon>
        <taxon>Bacillati</taxon>
        <taxon>Actinomycetota</taxon>
        <taxon>Actinomycetes</taxon>
        <taxon>Mycobacteriales</taxon>
        <taxon>Corynebacteriaceae</taxon>
        <taxon>Corynebacterium</taxon>
    </lineage>
</organism>
<proteinExistence type="inferred from homology"/>
<evidence type="ECO:0000256" key="2">
    <source>
        <dbReference type="ARBA" id="ARBA00004370"/>
    </source>
</evidence>